<dbReference type="AlphaFoldDB" id="A0A8I2YMV4"/>
<gene>
    <name evidence="6" type="ORF">JVT61DRAFT_3770</name>
</gene>
<keyword evidence="4" id="KW-0539">Nucleus</keyword>
<comment type="subcellular location">
    <subcellularLocation>
        <location evidence="1">Nucleus</location>
    </subcellularLocation>
</comment>
<evidence type="ECO:0000256" key="1">
    <source>
        <dbReference type="ARBA" id="ARBA00004123"/>
    </source>
</evidence>
<dbReference type="Proteomes" id="UP000683000">
    <property type="component" value="Unassembled WGS sequence"/>
</dbReference>
<evidence type="ECO:0000256" key="3">
    <source>
        <dbReference type="ARBA" id="ARBA00023187"/>
    </source>
</evidence>
<dbReference type="OrthoDB" id="3261518at2759"/>
<dbReference type="PANTHER" id="PTHR18034">
    <property type="entry name" value="CELL CYCLE CONTROL PROTEIN CWF22-RELATED"/>
    <property type="match status" value="1"/>
</dbReference>
<accession>A0A8I2YMV4</accession>
<name>A0A8I2YMV4_9AGAM</name>
<keyword evidence="3" id="KW-0508">mRNA splicing</keyword>
<keyword evidence="7" id="KW-1185">Reference proteome</keyword>
<evidence type="ECO:0000313" key="7">
    <source>
        <dbReference type="Proteomes" id="UP000683000"/>
    </source>
</evidence>
<reference evidence="6" key="1">
    <citation type="submission" date="2021-03" db="EMBL/GenBank/DDBJ databases">
        <title>Evolutionary innovations through gain and loss of genes in the ectomycorrhizal Boletales.</title>
        <authorList>
            <person name="Wu G."/>
            <person name="Miyauchi S."/>
            <person name="Morin E."/>
            <person name="Yang Z.-L."/>
            <person name="Xu J."/>
            <person name="Martin F.M."/>
        </authorList>
    </citation>
    <scope>NUCLEOTIDE SEQUENCE</scope>
    <source>
        <strain evidence="6">BR01</strain>
    </source>
</reference>
<dbReference type="PANTHER" id="PTHR18034:SF3">
    <property type="entry name" value="PRE-MRNA-SPLICING FACTOR CWC22 HOMOLOG"/>
    <property type="match status" value="1"/>
</dbReference>
<protein>
    <recommendedName>
        <fullName evidence="5">MI domain-containing protein</fullName>
    </recommendedName>
</protein>
<dbReference type="GO" id="GO:0000398">
    <property type="term" value="P:mRNA splicing, via spliceosome"/>
    <property type="evidence" value="ECO:0007669"/>
    <property type="project" value="TreeGrafter"/>
</dbReference>
<evidence type="ECO:0000256" key="4">
    <source>
        <dbReference type="ARBA" id="ARBA00023242"/>
    </source>
</evidence>
<feature type="domain" description="MI" evidence="5">
    <location>
        <begin position="37"/>
        <end position="94"/>
    </location>
</feature>
<dbReference type="InterPro" id="IPR003891">
    <property type="entry name" value="Initiation_fac_eIF4g_MI"/>
</dbReference>
<comment type="caution">
    <text evidence="6">The sequence shown here is derived from an EMBL/GenBank/DDBJ whole genome shotgun (WGS) entry which is preliminary data.</text>
</comment>
<dbReference type="EMBL" id="JAGFBS010000016">
    <property type="protein sequence ID" value="KAG6374995.1"/>
    <property type="molecule type" value="Genomic_DNA"/>
</dbReference>
<organism evidence="6 7">
    <name type="scientific">Boletus reticuloceps</name>
    <dbReference type="NCBI Taxonomy" id="495285"/>
    <lineage>
        <taxon>Eukaryota</taxon>
        <taxon>Fungi</taxon>
        <taxon>Dikarya</taxon>
        <taxon>Basidiomycota</taxon>
        <taxon>Agaricomycotina</taxon>
        <taxon>Agaricomycetes</taxon>
        <taxon>Agaricomycetidae</taxon>
        <taxon>Boletales</taxon>
        <taxon>Boletineae</taxon>
        <taxon>Boletaceae</taxon>
        <taxon>Boletoideae</taxon>
        <taxon>Boletus</taxon>
    </lineage>
</organism>
<dbReference type="Pfam" id="PF02847">
    <property type="entry name" value="MA3"/>
    <property type="match status" value="1"/>
</dbReference>
<sequence>MNAISYSKSSSVKAMRYVSGLPSQPDIDRVFHPLDRTFLECCSQEQSYSTFYGLVGERFSKLNCIWMECLEQVFGSYYHTIHRYETSRLQNISRVLV</sequence>
<dbReference type="GO" id="GO:0071013">
    <property type="term" value="C:catalytic step 2 spliceosome"/>
    <property type="evidence" value="ECO:0007669"/>
    <property type="project" value="TreeGrafter"/>
</dbReference>
<keyword evidence="2" id="KW-0507">mRNA processing</keyword>
<dbReference type="GO" id="GO:0003723">
    <property type="term" value="F:RNA binding"/>
    <property type="evidence" value="ECO:0007669"/>
    <property type="project" value="TreeGrafter"/>
</dbReference>
<evidence type="ECO:0000313" key="6">
    <source>
        <dbReference type="EMBL" id="KAG6374995.1"/>
    </source>
</evidence>
<evidence type="ECO:0000256" key="2">
    <source>
        <dbReference type="ARBA" id="ARBA00022664"/>
    </source>
</evidence>
<evidence type="ECO:0000259" key="5">
    <source>
        <dbReference type="Pfam" id="PF02847"/>
    </source>
</evidence>
<proteinExistence type="predicted"/>
<dbReference type="InterPro" id="IPR050781">
    <property type="entry name" value="CWC22_splicing_factor"/>
</dbReference>